<dbReference type="Proteomes" id="UP001203852">
    <property type="component" value="Unassembled WGS sequence"/>
</dbReference>
<comment type="caution">
    <text evidence="2">The sequence shown here is derived from an EMBL/GenBank/DDBJ whole genome shotgun (WGS) entry which is preliminary data.</text>
</comment>
<sequence>MLVVHWASMLFLMCTPLRNRRAELLSTSPAHIASRGCYFSGYPTHTLIPLGSPRHRVLRLPQHVTISCFSSSLAVIGSYV</sequence>
<proteinExistence type="predicted"/>
<evidence type="ECO:0000313" key="3">
    <source>
        <dbReference type="Proteomes" id="UP001203852"/>
    </source>
</evidence>
<gene>
    <name evidence="2" type="ORF">EDD36DRAFT_168485</name>
</gene>
<evidence type="ECO:0008006" key="4">
    <source>
        <dbReference type="Google" id="ProtNLM"/>
    </source>
</evidence>
<keyword evidence="3" id="KW-1185">Reference proteome</keyword>
<name>A0AAN6DYC8_9EURO</name>
<accession>A0AAN6DYC8</accession>
<evidence type="ECO:0000313" key="2">
    <source>
        <dbReference type="EMBL" id="KAI1614906.1"/>
    </source>
</evidence>
<feature type="signal peptide" evidence="1">
    <location>
        <begin position="1"/>
        <end position="22"/>
    </location>
</feature>
<reference evidence="2" key="1">
    <citation type="journal article" date="2022" name="bioRxiv">
        <title>Deciphering the potential niche of two novel black yeast fungi from a biological soil crust based on their genomes, phenotypes, and melanin regulation.</title>
        <authorList>
            <consortium name="DOE Joint Genome Institute"/>
            <person name="Carr E.C."/>
            <person name="Barton Q."/>
            <person name="Grambo S."/>
            <person name="Sullivan M."/>
            <person name="Renfro C.M."/>
            <person name="Kuo A."/>
            <person name="Pangilinan J."/>
            <person name="Lipzen A."/>
            <person name="Keymanesh K."/>
            <person name="Savage E."/>
            <person name="Barry K."/>
            <person name="Grigoriev I.V."/>
            <person name="Riekhof W.R."/>
            <person name="Harris S.S."/>
        </authorList>
    </citation>
    <scope>NUCLEOTIDE SEQUENCE</scope>
    <source>
        <strain evidence="2">JF 03-4F</strain>
    </source>
</reference>
<dbReference type="AlphaFoldDB" id="A0AAN6DYC8"/>
<feature type="chain" id="PRO_5043009456" description="Secreted protein" evidence="1">
    <location>
        <begin position="23"/>
        <end position="80"/>
    </location>
</feature>
<dbReference type="EMBL" id="MU404352">
    <property type="protein sequence ID" value="KAI1614906.1"/>
    <property type="molecule type" value="Genomic_DNA"/>
</dbReference>
<organism evidence="2 3">
    <name type="scientific">Exophiala viscosa</name>
    <dbReference type="NCBI Taxonomy" id="2486360"/>
    <lineage>
        <taxon>Eukaryota</taxon>
        <taxon>Fungi</taxon>
        <taxon>Dikarya</taxon>
        <taxon>Ascomycota</taxon>
        <taxon>Pezizomycotina</taxon>
        <taxon>Eurotiomycetes</taxon>
        <taxon>Chaetothyriomycetidae</taxon>
        <taxon>Chaetothyriales</taxon>
        <taxon>Herpotrichiellaceae</taxon>
        <taxon>Exophiala</taxon>
    </lineage>
</organism>
<protein>
    <recommendedName>
        <fullName evidence="4">Secreted protein</fullName>
    </recommendedName>
</protein>
<evidence type="ECO:0000256" key="1">
    <source>
        <dbReference type="SAM" id="SignalP"/>
    </source>
</evidence>
<keyword evidence="1" id="KW-0732">Signal</keyword>